<evidence type="ECO:0000313" key="2">
    <source>
        <dbReference type="Proteomes" id="UP000199532"/>
    </source>
</evidence>
<dbReference type="Proteomes" id="UP000199532">
    <property type="component" value="Unassembled WGS sequence"/>
</dbReference>
<proteinExistence type="predicted"/>
<reference evidence="1 2" key="1">
    <citation type="submission" date="2016-10" db="EMBL/GenBank/DDBJ databases">
        <authorList>
            <person name="de Groot N.N."/>
        </authorList>
    </citation>
    <scope>NUCLEOTIDE SEQUENCE [LARGE SCALE GENOMIC DNA]</scope>
    <source>
        <strain evidence="1 2">DSM 19938</strain>
    </source>
</reference>
<dbReference type="STRING" id="408657.SAMN04487995_1785"/>
<organism evidence="1 2">
    <name type="scientific">Dyadobacter koreensis</name>
    <dbReference type="NCBI Taxonomy" id="408657"/>
    <lineage>
        <taxon>Bacteria</taxon>
        <taxon>Pseudomonadati</taxon>
        <taxon>Bacteroidota</taxon>
        <taxon>Cytophagia</taxon>
        <taxon>Cytophagales</taxon>
        <taxon>Spirosomataceae</taxon>
        <taxon>Dyadobacter</taxon>
    </lineage>
</organism>
<gene>
    <name evidence="1" type="ORF">SAMN04487995_1785</name>
</gene>
<name>A0A1H6SR14_9BACT</name>
<protein>
    <submittedName>
        <fullName evidence="1">Uncharacterized protein</fullName>
    </submittedName>
</protein>
<dbReference type="EMBL" id="FNXY01000003">
    <property type="protein sequence ID" value="SEI70293.1"/>
    <property type="molecule type" value="Genomic_DNA"/>
</dbReference>
<sequence length="54" mass="6386">MDCASHIMVIIYYDMQKANQFYLISYQFCTLKINLKLTQLGFPSKIMPPEFPSY</sequence>
<keyword evidence="2" id="KW-1185">Reference proteome</keyword>
<evidence type="ECO:0000313" key="1">
    <source>
        <dbReference type="EMBL" id="SEI70293.1"/>
    </source>
</evidence>
<dbReference type="AlphaFoldDB" id="A0A1H6SR14"/>
<accession>A0A1H6SR14</accession>